<name>A0A225USU3_9STRA</name>
<feature type="non-terminal residue" evidence="1">
    <location>
        <position position="112"/>
    </location>
</feature>
<dbReference type="EMBL" id="NBNE01012098">
    <property type="protein sequence ID" value="OWY96090.1"/>
    <property type="molecule type" value="Genomic_DNA"/>
</dbReference>
<accession>A0A225USU3</accession>
<keyword evidence="1" id="KW-0695">RNA-directed DNA polymerase</keyword>
<evidence type="ECO:0000313" key="2">
    <source>
        <dbReference type="Proteomes" id="UP000198211"/>
    </source>
</evidence>
<dbReference type="GO" id="GO:0003964">
    <property type="term" value="F:RNA-directed DNA polymerase activity"/>
    <property type="evidence" value="ECO:0007669"/>
    <property type="project" value="UniProtKB-KW"/>
</dbReference>
<keyword evidence="2" id="KW-1185">Reference proteome</keyword>
<reference evidence="2" key="1">
    <citation type="submission" date="2017-03" db="EMBL/GenBank/DDBJ databases">
        <title>Phytopthora megakarya and P. palmivora, two closely related causual agents of cacao black pod achieved similar genome size and gene model numbers by different mechanisms.</title>
        <authorList>
            <person name="Ali S."/>
            <person name="Shao J."/>
            <person name="Larry D.J."/>
            <person name="Kronmiller B."/>
            <person name="Shen D."/>
            <person name="Strem M.D."/>
            <person name="Melnick R.L."/>
            <person name="Guiltinan M.J."/>
            <person name="Tyler B.M."/>
            <person name="Meinhardt L.W."/>
            <person name="Bailey B.A."/>
        </authorList>
    </citation>
    <scope>NUCLEOTIDE SEQUENCE [LARGE SCALE GENOMIC DNA]</scope>
    <source>
        <strain evidence="2">zdho120</strain>
    </source>
</reference>
<dbReference type="Proteomes" id="UP000198211">
    <property type="component" value="Unassembled WGS sequence"/>
</dbReference>
<sequence>MGGEIRGSGSISAVTTRSKAISGVRSGSNPLVLCEEVIRELRIERIQQAQDEEAWIHNLKKYLVGEIHDLTQEEARSCGSIATNYEVDQHDLLFYCPTMKESAADRDKLMRL</sequence>
<proteinExistence type="predicted"/>
<gene>
    <name evidence="1" type="ORF">PHMEG_00033737</name>
</gene>
<keyword evidence="1" id="KW-0548">Nucleotidyltransferase</keyword>
<protein>
    <submittedName>
        <fullName evidence="1">Reverse transcriptase</fullName>
    </submittedName>
</protein>
<keyword evidence="1" id="KW-0808">Transferase</keyword>
<organism evidence="1 2">
    <name type="scientific">Phytophthora megakarya</name>
    <dbReference type="NCBI Taxonomy" id="4795"/>
    <lineage>
        <taxon>Eukaryota</taxon>
        <taxon>Sar</taxon>
        <taxon>Stramenopiles</taxon>
        <taxon>Oomycota</taxon>
        <taxon>Peronosporomycetes</taxon>
        <taxon>Peronosporales</taxon>
        <taxon>Peronosporaceae</taxon>
        <taxon>Phytophthora</taxon>
    </lineage>
</organism>
<dbReference type="AlphaFoldDB" id="A0A225USU3"/>
<evidence type="ECO:0000313" key="1">
    <source>
        <dbReference type="EMBL" id="OWY96090.1"/>
    </source>
</evidence>
<comment type="caution">
    <text evidence="1">The sequence shown here is derived from an EMBL/GenBank/DDBJ whole genome shotgun (WGS) entry which is preliminary data.</text>
</comment>
<dbReference type="OrthoDB" id="129309at2759"/>